<accession>A0A367RAQ5</accession>
<evidence type="ECO:0000256" key="7">
    <source>
        <dbReference type="ARBA" id="ARBA00022840"/>
    </source>
</evidence>
<dbReference type="EC" id="2.7.13.3" evidence="2"/>
<evidence type="ECO:0000256" key="2">
    <source>
        <dbReference type="ARBA" id="ARBA00012438"/>
    </source>
</evidence>
<sequence length="91" mass="9793">MQISSARLIWIHTCLVSENQIKISIADNGLGVPDTTLTRLFDPFFTTKDVGKGSGLGLSISYQIATELHQGKLDCNSTLGKGAEFVVTLPI</sequence>
<dbReference type="PANTHER" id="PTHR43065">
    <property type="entry name" value="SENSOR HISTIDINE KINASE"/>
    <property type="match status" value="1"/>
</dbReference>
<name>A0A367RAQ5_NOSPU</name>
<comment type="catalytic activity">
    <reaction evidence="1">
        <text>ATP + protein L-histidine = ADP + protein N-phospho-L-histidine.</text>
        <dbReference type="EC" id="2.7.13.3"/>
    </reaction>
</comment>
<feature type="domain" description="Histidine kinase" evidence="9">
    <location>
        <begin position="1"/>
        <end position="91"/>
    </location>
</feature>
<dbReference type="PRINTS" id="PR00344">
    <property type="entry name" value="BCTRLSENSOR"/>
</dbReference>
<keyword evidence="5" id="KW-0547">Nucleotide-binding</keyword>
<dbReference type="PANTHER" id="PTHR43065:SF10">
    <property type="entry name" value="PEROXIDE STRESS-ACTIVATED HISTIDINE KINASE MAK3"/>
    <property type="match status" value="1"/>
</dbReference>
<dbReference type="InterPro" id="IPR005467">
    <property type="entry name" value="His_kinase_dom"/>
</dbReference>
<dbReference type="Pfam" id="PF02518">
    <property type="entry name" value="HATPase_c"/>
    <property type="match status" value="1"/>
</dbReference>
<keyword evidence="6" id="KW-0418">Kinase</keyword>
<evidence type="ECO:0000313" key="10">
    <source>
        <dbReference type="EMBL" id="RCJ33608.1"/>
    </source>
</evidence>
<evidence type="ECO:0000256" key="6">
    <source>
        <dbReference type="ARBA" id="ARBA00022777"/>
    </source>
</evidence>
<dbReference type="AlphaFoldDB" id="A0A367RAQ5"/>
<evidence type="ECO:0000256" key="1">
    <source>
        <dbReference type="ARBA" id="ARBA00000085"/>
    </source>
</evidence>
<evidence type="ECO:0000256" key="4">
    <source>
        <dbReference type="ARBA" id="ARBA00022679"/>
    </source>
</evidence>
<keyword evidence="3" id="KW-0597">Phosphoprotein</keyword>
<dbReference type="SMART" id="SM00387">
    <property type="entry name" value="HATPase_c"/>
    <property type="match status" value="1"/>
</dbReference>
<dbReference type="Proteomes" id="UP000252085">
    <property type="component" value="Unassembled WGS sequence"/>
</dbReference>
<organism evidence="10 11">
    <name type="scientific">Nostoc punctiforme NIES-2108</name>
    <dbReference type="NCBI Taxonomy" id="1356359"/>
    <lineage>
        <taxon>Bacteria</taxon>
        <taxon>Bacillati</taxon>
        <taxon>Cyanobacteriota</taxon>
        <taxon>Cyanophyceae</taxon>
        <taxon>Nostocales</taxon>
        <taxon>Nostocaceae</taxon>
        <taxon>Nostoc</taxon>
    </lineage>
</organism>
<protein>
    <recommendedName>
        <fullName evidence="2">histidine kinase</fullName>
        <ecNumber evidence="2">2.7.13.3</ecNumber>
    </recommendedName>
</protein>
<dbReference type="PROSITE" id="PS50109">
    <property type="entry name" value="HIS_KIN"/>
    <property type="match status" value="1"/>
</dbReference>
<comment type="caution">
    <text evidence="10">The sequence shown here is derived from an EMBL/GenBank/DDBJ whole genome shotgun (WGS) entry which is preliminary data.</text>
</comment>
<proteinExistence type="predicted"/>
<reference evidence="10 11" key="1">
    <citation type="submission" date="2016-04" db="EMBL/GenBank/DDBJ databases">
        <authorList>
            <person name="Evans L.H."/>
            <person name="Alamgir A."/>
            <person name="Owens N."/>
            <person name="Weber N.D."/>
            <person name="Virtaneva K."/>
            <person name="Barbian K."/>
            <person name="Babar A."/>
            <person name="Rosenke K."/>
        </authorList>
    </citation>
    <scope>NUCLEOTIDE SEQUENCE [LARGE SCALE GENOMIC DNA]</scope>
    <source>
        <strain evidence="10">NIES-2108</strain>
    </source>
</reference>
<gene>
    <name evidence="10" type="ORF">A6769_24515</name>
</gene>
<dbReference type="EMBL" id="LXQE01000159">
    <property type="protein sequence ID" value="RCJ33608.1"/>
    <property type="molecule type" value="Genomic_DNA"/>
</dbReference>
<evidence type="ECO:0000256" key="5">
    <source>
        <dbReference type="ARBA" id="ARBA00022741"/>
    </source>
</evidence>
<dbReference type="GO" id="GO:0000160">
    <property type="term" value="P:phosphorelay signal transduction system"/>
    <property type="evidence" value="ECO:0007669"/>
    <property type="project" value="UniProtKB-KW"/>
</dbReference>
<dbReference type="GO" id="GO:0005524">
    <property type="term" value="F:ATP binding"/>
    <property type="evidence" value="ECO:0007669"/>
    <property type="project" value="UniProtKB-KW"/>
</dbReference>
<keyword evidence="4" id="KW-0808">Transferase</keyword>
<keyword evidence="8" id="KW-0902">Two-component regulatory system</keyword>
<dbReference type="GO" id="GO:0004673">
    <property type="term" value="F:protein histidine kinase activity"/>
    <property type="evidence" value="ECO:0007669"/>
    <property type="project" value="UniProtKB-EC"/>
</dbReference>
<dbReference type="SUPFAM" id="SSF55874">
    <property type="entry name" value="ATPase domain of HSP90 chaperone/DNA topoisomerase II/histidine kinase"/>
    <property type="match status" value="1"/>
</dbReference>
<dbReference type="InterPro" id="IPR036890">
    <property type="entry name" value="HATPase_C_sf"/>
</dbReference>
<keyword evidence="7" id="KW-0067">ATP-binding</keyword>
<evidence type="ECO:0000256" key="8">
    <source>
        <dbReference type="ARBA" id="ARBA00023012"/>
    </source>
</evidence>
<dbReference type="Gene3D" id="3.30.565.10">
    <property type="entry name" value="Histidine kinase-like ATPase, C-terminal domain"/>
    <property type="match status" value="1"/>
</dbReference>
<evidence type="ECO:0000313" key="11">
    <source>
        <dbReference type="Proteomes" id="UP000252085"/>
    </source>
</evidence>
<dbReference type="InterPro" id="IPR003594">
    <property type="entry name" value="HATPase_dom"/>
</dbReference>
<evidence type="ECO:0000256" key="3">
    <source>
        <dbReference type="ARBA" id="ARBA00022553"/>
    </source>
</evidence>
<evidence type="ECO:0000259" key="9">
    <source>
        <dbReference type="PROSITE" id="PS50109"/>
    </source>
</evidence>
<dbReference type="InterPro" id="IPR004358">
    <property type="entry name" value="Sig_transdc_His_kin-like_C"/>
</dbReference>